<accession>A0ABS6M3X9</accession>
<dbReference type="Proteomes" id="UP000751196">
    <property type="component" value="Unassembled WGS sequence"/>
</dbReference>
<evidence type="ECO:0000313" key="2">
    <source>
        <dbReference type="EMBL" id="MBV0914879.1"/>
    </source>
</evidence>
<feature type="coiled-coil region" evidence="1">
    <location>
        <begin position="153"/>
        <end position="212"/>
    </location>
</feature>
<reference evidence="2 3" key="1">
    <citation type="submission" date="2021-06" db="EMBL/GenBank/DDBJ databases">
        <title>Draft genome sequence of a glucan synthesizing Apilactobacillus waqareii isolate HBW1.</title>
        <authorList>
            <person name="Anwar M.A."/>
        </authorList>
    </citation>
    <scope>NUCLEOTIDE SEQUENCE [LARGE SCALE GENOMIC DNA]</scope>
    <source>
        <strain evidence="2 3">HBW1</strain>
    </source>
</reference>
<organism evidence="2 3">
    <name type="scientific">Apilactobacillus waqarii</name>
    <dbReference type="NCBI Taxonomy" id="2851006"/>
    <lineage>
        <taxon>Bacteria</taxon>
        <taxon>Bacillati</taxon>
        <taxon>Bacillota</taxon>
        <taxon>Bacilli</taxon>
        <taxon>Lactobacillales</taxon>
        <taxon>Lactobacillaceae</taxon>
        <taxon>Apilactobacillus</taxon>
    </lineage>
</organism>
<keyword evidence="3" id="KW-1185">Reference proteome</keyword>
<dbReference type="RefSeq" id="WP_217304127.1">
    <property type="nucleotide sequence ID" value="NZ_JAHQYH010000003.1"/>
</dbReference>
<gene>
    <name evidence="2" type="ORF">KTJ72_03030</name>
</gene>
<name>A0ABS6M3X9_9LACO</name>
<feature type="coiled-coil region" evidence="1">
    <location>
        <begin position="28"/>
        <end position="55"/>
    </location>
</feature>
<sequence>MNKTLMTTMAAGAVFGAGVVATQGTQAHADAKSDIQAAQNKVNAAKAKVDKLSKGTKVTEVQGGIPAHLKQQITDAQNKVNGIQHTLDAANGDMQYYQNQKVILQKQLDAATAKTNSISDNDPSFQQVWTDFYSVQYDMQDNDAQIKNADGWIGSYHMELQDAQNDLKALQHKAKNYGGKTVTVKKVDQAALAAAKKEYQAAVKALKDAKAGKSKWKIPATSGHNKYTKKAAKKEAAKKHAPKKIVKKAKQLFKIDVKASKVYSYKTIDLHKSGRKLEKKGTKLPVYKIVKKGHKEFYLIKGNRVITANKHDVMKIK</sequence>
<evidence type="ECO:0008006" key="4">
    <source>
        <dbReference type="Google" id="ProtNLM"/>
    </source>
</evidence>
<proteinExistence type="predicted"/>
<evidence type="ECO:0000256" key="1">
    <source>
        <dbReference type="SAM" id="Coils"/>
    </source>
</evidence>
<evidence type="ECO:0000313" key="3">
    <source>
        <dbReference type="Proteomes" id="UP000751196"/>
    </source>
</evidence>
<protein>
    <recommendedName>
        <fullName evidence="4">Surface layer protein A domain-containing protein</fullName>
    </recommendedName>
</protein>
<dbReference type="EMBL" id="JAHQYH010000003">
    <property type="protein sequence ID" value="MBV0914879.1"/>
    <property type="molecule type" value="Genomic_DNA"/>
</dbReference>
<keyword evidence="1" id="KW-0175">Coiled coil</keyword>
<comment type="caution">
    <text evidence="2">The sequence shown here is derived from an EMBL/GenBank/DDBJ whole genome shotgun (WGS) entry which is preliminary data.</text>
</comment>